<proteinExistence type="predicted"/>
<accession>A0A1N7K9V6</accession>
<reference evidence="3" key="1">
    <citation type="submission" date="2017-01" db="EMBL/GenBank/DDBJ databases">
        <authorList>
            <person name="Varghese N."/>
            <person name="Submissions S."/>
        </authorList>
    </citation>
    <scope>NUCLEOTIDE SEQUENCE [LARGE SCALE GENOMIC DNA]</scope>
    <source>
        <strain evidence="3">DSM 18714</strain>
    </source>
</reference>
<gene>
    <name evidence="2" type="ORF">SAMN05421795_101743</name>
</gene>
<dbReference type="Proteomes" id="UP000186098">
    <property type="component" value="Unassembled WGS sequence"/>
</dbReference>
<evidence type="ECO:0008006" key="4">
    <source>
        <dbReference type="Google" id="ProtNLM"/>
    </source>
</evidence>
<evidence type="ECO:0000313" key="2">
    <source>
        <dbReference type="EMBL" id="SIS58367.1"/>
    </source>
</evidence>
<protein>
    <recommendedName>
        <fullName evidence="4">Lipoprotein</fullName>
    </recommendedName>
</protein>
<dbReference type="OrthoDB" id="7666390at2"/>
<feature type="signal peptide" evidence="1">
    <location>
        <begin position="1"/>
        <end position="29"/>
    </location>
</feature>
<evidence type="ECO:0000313" key="3">
    <source>
        <dbReference type="Proteomes" id="UP000186098"/>
    </source>
</evidence>
<dbReference type="AlphaFoldDB" id="A0A1N7K9V6"/>
<keyword evidence="1" id="KW-0732">Signal</keyword>
<sequence>MTPLRPLRLLLTLLLPLVLAACGASTVWAPDEEVARAAHVTGAPPSITLYTVISTNTGAGGHSSLLIDGTQRVLFDPAGTFYHPWVPERNDVLYGITEQMRKFYIDYHARETYFVRDQKLAVSLETAERLRAAVEAHGAAPKAFCANSVAQVLRTIPEFKDLPGGFSPVRLSAAFGALPGVVTHDHYDGDPANNSGVLMIEAERARELGIERPAGH</sequence>
<dbReference type="STRING" id="407234.SAMN05421795_101743"/>
<keyword evidence="3" id="KW-1185">Reference proteome</keyword>
<dbReference type="PROSITE" id="PS51257">
    <property type="entry name" value="PROKAR_LIPOPROTEIN"/>
    <property type="match status" value="1"/>
</dbReference>
<feature type="chain" id="PRO_5013134254" description="Lipoprotein" evidence="1">
    <location>
        <begin position="30"/>
        <end position="216"/>
    </location>
</feature>
<name>A0A1N7K9V6_9RHOB</name>
<dbReference type="RefSeq" id="WP_076363522.1">
    <property type="nucleotide sequence ID" value="NZ_FTOM01000001.1"/>
</dbReference>
<organism evidence="2 3">
    <name type="scientific">Phaeovulum vinaykumarii</name>
    <dbReference type="NCBI Taxonomy" id="407234"/>
    <lineage>
        <taxon>Bacteria</taxon>
        <taxon>Pseudomonadati</taxon>
        <taxon>Pseudomonadota</taxon>
        <taxon>Alphaproteobacteria</taxon>
        <taxon>Rhodobacterales</taxon>
        <taxon>Paracoccaceae</taxon>
        <taxon>Phaeovulum</taxon>
    </lineage>
</organism>
<evidence type="ECO:0000256" key="1">
    <source>
        <dbReference type="SAM" id="SignalP"/>
    </source>
</evidence>
<dbReference type="EMBL" id="FTOM01000001">
    <property type="protein sequence ID" value="SIS58367.1"/>
    <property type="molecule type" value="Genomic_DNA"/>
</dbReference>